<accession>A0A8A4TRY8</accession>
<feature type="signal peptide" evidence="2">
    <location>
        <begin position="1"/>
        <end position="23"/>
    </location>
</feature>
<dbReference type="Proteomes" id="UP000663929">
    <property type="component" value="Chromosome"/>
</dbReference>
<dbReference type="Gene3D" id="2.40.160.20">
    <property type="match status" value="1"/>
</dbReference>
<feature type="chain" id="PRO_5035146911" evidence="2">
    <location>
        <begin position="24"/>
        <end position="187"/>
    </location>
</feature>
<dbReference type="KEGG" id="scor:J3U87_09640"/>
<dbReference type="AlphaFoldDB" id="A0A8A4TRY8"/>
<evidence type="ECO:0000256" key="2">
    <source>
        <dbReference type="SAM" id="SignalP"/>
    </source>
</evidence>
<sequence>MKRLAVTLLLGLFCASSLAPALAGGLDFGVMAGAYSPTDGLDDNDNGVAFGANIQFKFAVIGVKLEGFIIDSSGRYADALGAEFGEAQIDVENILSADLMYFPLGTTFYLQAGLNRINLEKDNIDLEIVDNETGFEVGAGAIFFDKLTVQGKVLYTPDAIEETALDTLDNLNDKDLMSFLVAVGWQF</sequence>
<evidence type="ECO:0000259" key="3">
    <source>
        <dbReference type="Pfam" id="PF13505"/>
    </source>
</evidence>
<proteinExistence type="predicted"/>
<keyword evidence="5" id="KW-1185">Reference proteome</keyword>
<keyword evidence="1 2" id="KW-0732">Signal</keyword>
<evidence type="ECO:0000313" key="4">
    <source>
        <dbReference type="EMBL" id="QTD52726.1"/>
    </source>
</evidence>
<name>A0A8A4TRY8_SULCO</name>
<evidence type="ECO:0000256" key="1">
    <source>
        <dbReference type="ARBA" id="ARBA00022729"/>
    </source>
</evidence>
<dbReference type="Pfam" id="PF13505">
    <property type="entry name" value="OMP_b-brl"/>
    <property type="match status" value="1"/>
</dbReference>
<dbReference type="InterPro" id="IPR027385">
    <property type="entry name" value="Beta-barrel_OMP"/>
</dbReference>
<feature type="domain" description="Outer membrane protein beta-barrel" evidence="3">
    <location>
        <begin position="6"/>
        <end position="187"/>
    </location>
</feature>
<organism evidence="4 5">
    <name type="scientific">Sulfidibacter corallicola</name>
    <dbReference type="NCBI Taxonomy" id="2818388"/>
    <lineage>
        <taxon>Bacteria</taxon>
        <taxon>Pseudomonadati</taxon>
        <taxon>Acidobacteriota</taxon>
        <taxon>Holophagae</taxon>
        <taxon>Acanthopleuribacterales</taxon>
        <taxon>Acanthopleuribacteraceae</taxon>
        <taxon>Sulfidibacter</taxon>
    </lineage>
</organism>
<dbReference type="EMBL" id="CP071793">
    <property type="protein sequence ID" value="QTD52726.1"/>
    <property type="molecule type" value="Genomic_DNA"/>
</dbReference>
<protein>
    <submittedName>
        <fullName evidence="4">Outer membrane beta-barrel protein</fullName>
    </submittedName>
</protein>
<dbReference type="RefSeq" id="WP_237382828.1">
    <property type="nucleotide sequence ID" value="NZ_CP071793.1"/>
</dbReference>
<reference evidence="4" key="1">
    <citation type="submission" date="2021-03" db="EMBL/GenBank/DDBJ databases">
        <title>Acanthopleuribacteraceae sp. M133.</title>
        <authorList>
            <person name="Wang G."/>
        </authorList>
    </citation>
    <scope>NUCLEOTIDE SEQUENCE</scope>
    <source>
        <strain evidence="4">M133</strain>
    </source>
</reference>
<gene>
    <name evidence="4" type="ORF">J3U87_09640</name>
</gene>
<evidence type="ECO:0000313" key="5">
    <source>
        <dbReference type="Proteomes" id="UP000663929"/>
    </source>
</evidence>